<gene>
    <name evidence="2" type="ORF">CFP56_032683</name>
</gene>
<keyword evidence="1" id="KW-1133">Transmembrane helix</keyword>
<protein>
    <submittedName>
        <fullName evidence="2">Uncharacterized protein</fullName>
    </submittedName>
</protein>
<organism evidence="2 3">
    <name type="scientific">Quercus suber</name>
    <name type="common">Cork oak</name>
    <dbReference type="NCBI Taxonomy" id="58331"/>
    <lineage>
        <taxon>Eukaryota</taxon>
        <taxon>Viridiplantae</taxon>
        <taxon>Streptophyta</taxon>
        <taxon>Embryophyta</taxon>
        <taxon>Tracheophyta</taxon>
        <taxon>Spermatophyta</taxon>
        <taxon>Magnoliopsida</taxon>
        <taxon>eudicotyledons</taxon>
        <taxon>Gunneridae</taxon>
        <taxon>Pentapetalae</taxon>
        <taxon>rosids</taxon>
        <taxon>fabids</taxon>
        <taxon>Fagales</taxon>
        <taxon>Fagaceae</taxon>
        <taxon>Quercus</taxon>
    </lineage>
</organism>
<evidence type="ECO:0000256" key="1">
    <source>
        <dbReference type="SAM" id="Phobius"/>
    </source>
</evidence>
<reference evidence="2 3" key="1">
    <citation type="journal article" date="2018" name="Sci. Data">
        <title>The draft genome sequence of cork oak.</title>
        <authorList>
            <person name="Ramos A.M."/>
            <person name="Usie A."/>
            <person name="Barbosa P."/>
            <person name="Barros P.M."/>
            <person name="Capote T."/>
            <person name="Chaves I."/>
            <person name="Simoes F."/>
            <person name="Abreu I."/>
            <person name="Carrasquinho I."/>
            <person name="Faro C."/>
            <person name="Guimaraes J.B."/>
            <person name="Mendonca D."/>
            <person name="Nobrega F."/>
            <person name="Rodrigues L."/>
            <person name="Saibo N.J.M."/>
            <person name="Varela M.C."/>
            <person name="Egas C."/>
            <person name="Matos J."/>
            <person name="Miguel C.M."/>
            <person name="Oliveira M.M."/>
            <person name="Ricardo C.P."/>
            <person name="Goncalves S."/>
        </authorList>
    </citation>
    <scope>NUCLEOTIDE SEQUENCE [LARGE SCALE GENOMIC DNA]</scope>
    <source>
        <strain evidence="3">cv. HL8</strain>
    </source>
</reference>
<accession>A0AAW0JGC0</accession>
<name>A0AAW0JGC0_QUESU</name>
<evidence type="ECO:0000313" key="3">
    <source>
        <dbReference type="Proteomes" id="UP000237347"/>
    </source>
</evidence>
<keyword evidence="3" id="KW-1185">Reference proteome</keyword>
<sequence length="73" mass="8476">LPYEHFQCWTSMKVANLTFDKDNAYMNADTTTPSPYFVIMMEYGSGLIIGFVTGNNLTIRKLERFLKNFGRKQ</sequence>
<comment type="caution">
    <text evidence="2">The sequence shown here is derived from an EMBL/GenBank/DDBJ whole genome shotgun (WGS) entry which is preliminary data.</text>
</comment>
<dbReference type="EMBL" id="PKMF04000562">
    <property type="protein sequence ID" value="KAK7825885.1"/>
    <property type="molecule type" value="Genomic_DNA"/>
</dbReference>
<keyword evidence="1" id="KW-0812">Transmembrane</keyword>
<evidence type="ECO:0000313" key="2">
    <source>
        <dbReference type="EMBL" id="KAK7825885.1"/>
    </source>
</evidence>
<dbReference type="AlphaFoldDB" id="A0AAW0JGC0"/>
<feature type="non-terminal residue" evidence="2">
    <location>
        <position position="1"/>
    </location>
</feature>
<dbReference type="Proteomes" id="UP000237347">
    <property type="component" value="Unassembled WGS sequence"/>
</dbReference>
<proteinExistence type="predicted"/>
<feature type="transmembrane region" description="Helical" evidence="1">
    <location>
        <begin position="36"/>
        <end position="57"/>
    </location>
</feature>
<keyword evidence="1" id="KW-0472">Membrane</keyword>